<feature type="domain" description="GGDEF" evidence="6">
    <location>
        <begin position="306"/>
        <end position="439"/>
    </location>
</feature>
<dbReference type="InterPro" id="IPR001633">
    <property type="entry name" value="EAL_dom"/>
</dbReference>
<protein>
    <submittedName>
        <fullName evidence="7">Response regulator receiver modulated diguanylate cyclase/phosphodiesterase</fullName>
    </submittedName>
</protein>
<dbReference type="InterPro" id="IPR000160">
    <property type="entry name" value="GGDEF_dom"/>
</dbReference>
<dbReference type="SUPFAM" id="SSF55785">
    <property type="entry name" value="PYP-like sensor domain (PAS domain)"/>
    <property type="match status" value="1"/>
</dbReference>
<dbReference type="GO" id="GO:0071111">
    <property type="term" value="F:cyclic-guanylate-specific phosphodiesterase activity"/>
    <property type="evidence" value="ECO:0007669"/>
    <property type="project" value="UniProtKB-EC"/>
</dbReference>
<dbReference type="SUPFAM" id="SSF55073">
    <property type="entry name" value="Nucleotide cyclase"/>
    <property type="match status" value="1"/>
</dbReference>
<keyword evidence="2" id="KW-0597">Phosphoprotein</keyword>
<comment type="catalytic activity">
    <reaction evidence="1">
        <text>3',3'-c-di-GMP + H2O = 5'-phosphoguanylyl(3'-&gt;5')guanosine + H(+)</text>
        <dbReference type="Rhea" id="RHEA:24902"/>
        <dbReference type="ChEBI" id="CHEBI:15377"/>
        <dbReference type="ChEBI" id="CHEBI:15378"/>
        <dbReference type="ChEBI" id="CHEBI:58754"/>
        <dbReference type="ChEBI" id="CHEBI:58805"/>
        <dbReference type="EC" id="3.1.4.52"/>
    </reaction>
    <physiologicalReaction direction="left-to-right" evidence="1">
        <dbReference type="Rhea" id="RHEA:24903"/>
    </physiologicalReaction>
</comment>
<accession>A0A1T4Q8Z8</accession>
<dbReference type="InterPro" id="IPR043128">
    <property type="entry name" value="Rev_trsase/Diguanyl_cyclase"/>
</dbReference>
<evidence type="ECO:0000259" key="4">
    <source>
        <dbReference type="PROSITE" id="PS50113"/>
    </source>
</evidence>
<dbReference type="InterPro" id="IPR052155">
    <property type="entry name" value="Biofilm_reg_signaling"/>
</dbReference>
<dbReference type="FunFam" id="3.30.70.270:FF:000001">
    <property type="entry name" value="Diguanylate cyclase domain protein"/>
    <property type="match status" value="1"/>
</dbReference>
<dbReference type="PROSITE" id="PS50110">
    <property type="entry name" value="RESPONSE_REGULATORY"/>
    <property type="match status" value="1"/>
</dbReference>
<evidence type="ECO:0000256" key="1">
    <source>
        <dbReference type="ARBA" id="ARBA00051114"/>
    </source>
</evidence>
<dbReference type="PROSITE" id="PS50887">
    <property type="entry name" value="GGDEF"/>
    <property type="match status" value="1"/>
</dbReference>
<dbReference type="CDD" id="cd00156">
    <property type="entry name" value="REC"/>
    <property type="match status" value="1"/>
</dbReference>
<dbReference type="SUPFAM" id="SSF141868">
    <property type="entry name" value="EAL domain-like"/>
    <property type="match status" value="1"/>
</dbReference>
<dbReference type="InterPro" id="IPR029787">
    <property type="entry name" value="Nucleotide_cyclase"/>
</dbReference>
<dbReference type="InterPro" id="IPR001789">
    <property type="entry name" value="Sig_transdc_resp-reg_receiver"/>
</dbReference>
<dbReference type="Gene3D" id="3.40.50.2300">
    <property type="match status" value="1"/>
</dbReference>
<dbReference type="Pfam" id="PF00072">
    <property type="entry name" value="Response_reg"/>
    <property type="match status" value="1"/>
</dbReference>
<evidence type="ECO:0000313" key="8">
    <source>
        <dbReference type="Proteomes" id="UP000190102"/>
    </source>
</evidence>
<dbReference type="Proteomes" id="UP000190102">
    <property type="component" value="Unassembled WGS sequence"/>
</dbReference>
<sequence length="703" mass="77775">MPDSDRHITSGIILVVEDNLPFGELVAGTLREEGYQCHTSSSGAAALAWLASHPASLLLLDYTLPDMTGEAFIAAMHAQARRIPFVVVTGRDDSNLAVQMIKQGASDFIVKDTALLDRLPVVVSRALEEAAVKQRLELAEEALRQSDLRLSRAQRIARIGSWEWNLQTNELYFSPELFSILGYDAVTAPQVSLEWLYHQINPSDIPVVRKALGATIESGRSLDMTYRIATCSGAEIVVASQAELECDHDGRAVLLVGTLLDVTDRTRAEQEIHHLANYDSLTGLPNRNLLHDRLQQAIVQSARMKGSVGVLFLDLDRFKGVNESLGHKAGDQLLRTVAERLRVCVRESDTLARVGGDEFVVILNLVADEDGVSSAASKILAIISEPFVIEGQELYLTTSIGVAVYPTDGGDVQSLLKHADLAMYQAKDMDRNNFQFFSSDLNVKVMERMVLESSLRRALERDEFELFYQAQVDVVKRTIIGFEALLRWHHPELGMISPEKFIPLAEETGLILSIGEWVIRTACRQAKAWQDAGLPPVRMAVNLSGKQFRTKLDQVVASILLETGLGASWLELELTESILMRNAAENQQLLQALSGMGCSLSIDDFGTGYSSLAYLKNFPLGRLKIDRSFVRDIITSPDDRAIAKIIIDMAHTLKMEVTAEGVEDHDQLELLKSYGCREIQGFLFSKPVPAAAAEEFLRKGILF</sequence>
<evidence type="ECO:0000259" key="3">
    <source>
        <dbReference type="PROSITE" id="PS50110"/>
    </source>
</evidence>
<dbReference type="RefSeq" id="WP_078790572.1">
    <property type="nucleotide sequence ID" value="NZ_FUWR01000012.1"/>
</dbReference>
<dbReference type="InterPro" id="IPR035919">
    <property type="entry name" value="EAL_sf"/>
</dbReference>
<keyword evidence="8" id="KW-1185">Reference proteome</keyword>
<proteinExistence type="predicted"/>
<feature type="domain" description="Response regulatory" evidence="3">
    <location>
        <begin position="12"/>
        <end position="126"/>
    </location>
</feature>
<evidence type="ECO:0000256" key="2">
    <source>
        <dbReference type="PROSITE-ProRule" id="PRU00169"/>
    </source>
</evidence>
<dbReference type="InterPro" id="IPR013655">
    <property type="entry name" value="PAS_fold_3"/>
</dbReference>
<dbReference type="AlphaFoldDB" id="A0A1T4Q8Z8"/>
<dbReference type="Gene3D" id="3.30.450.20">
    <property type="entry name" value="PAS domain"/>
    <property type="match status" value="1"/>
</dbReference>
<dbReference type="EMBL" id="FUWR01000012">
    <property type="protein sequence ID" value="SKA00117.1"/>
    <property type="molecule type" value="Genomic_DNA"/>
</dbReference>
<dbReference type="Gene3D" id="2.10.70.100">
    <property type="match status" value="1"/>
</dbReference>
<reference evidence="8" key="1">
    <citation type="submission" date="2017-02" db="EMBL/GenBank/DDBJ databases">
        <authorList>
            <person name="Varghese N."/>
            <person name="Submissions S."/>
        </authorList>
    </citation>
    <scope>NUCLEOTIDE SEQUENCE [LARGE SCALE GENOMIC DNA]</scope>
    <source>
        <strain evidence="8">ATCC BAA-34</strain>
    </source>
</reference>
<evidence type="ECO:0000313" key="7">
    <source>
        <dbReference type="EMBL" id="SKA00117.1"/>
    </source>
</evidence>
<dbReference type="PANTHER" id="PTHR44757">
    <property type="entry name" value="DIGUANYLATE CYCLASE DGCP"/>
    <property type="match status" value="1"/>
</dbReference>
<dbReference type="GO" id="GO:0000160">
    <property type="term" value="P:phosphorelay signal transduction system"/>
    <property type="evidence" value="ECO:0007669"/>
    <property type="project" value="InterPro"/>
</dbReference>
<dbReference type="CDD" id="cd01949">
    <property type="entry name" value="GGDEF"/>
    <property type="match status" value="1"/>
</dbReference>
<dbReference type="SMART" id="SM00052">
    <property type="entry name" value="EAL"/>
    <property type="match status" value="1"/>
</dbReference>
<dbReference type="PANTHER" id="PTHR44757:SF2">
    <property type="entry name" value="BIOFILM ARCHITECTURE MAINTENANCE PROTEIN MBAA"/>
    <property type="match status" value="1"/>
</dbReference>
<feature type="modified residue" description="4-aspartylphosphate" evidence="2">
    <location>
        <position position="61"/>
    </location>
</feature>
<dbReference type="STRING" id="115783.SAMN02745119_02300"/>
<dbReference type="Gene3D" id="3.30.70.270">
    <property type="match status" value="1"/>
</dbReference>
<dbReference type="InterPro" id="IPR011006">
    <property type="entry name" value="CheY-like_superfamily"/>
</dbReference>
<dbReference type="PROSITE" id="PS50883">
    <property type="entry name" value="EAL"/>
    <property type="match status" value="1"/>
</dbReference>
<dbReference type="CDD" id="cd01948">
    <property type="entry name" value="EAL"/>
    <property type="match status" value="1"/>
</dbReference>
<evidence type="ECO:0000259" key="5">
    <source>
        <dbReference type="PROSITE" id="PS50883"/>
    </source>
</evidence>
<gene>
    <name evidence="7" type="ORF">SAMN02745119_02300</name>
</gene>
<dbReference type="NCBIfam" id="TIGR00254">
    <property type="entry name" value="GGDEF"/>
    <property type="match status" value="1"/>
</dbReference>
<evidence type="ECO:0000259" key="6">
    <source>
        <dbReference type="PROSITE" id="PS50887"/>
    </source>
</evidence>
<dbReference type="SMART" id="SM00448">
    <property type="entry name" value="REC"/>
    <property type="match status" value="1"/>
</dbReference>
<dbReference type="GO" id="GO:0071732">
    <property type="term" value="P:cellular response to nitric oxide"/>
    <property type="evidence" value="ECO:0007669"/>
    <property type="project" value="UniProtKB-ARBA"/>
</dbReference>
<dbReference type="SMART" id="SM00267">
    <property type="entry name" value="GGDEF"/>
    <property type="match status" value="1"/>
</dbReference>
<name>A0A1T4Q8Z8_9BACT</name>
<feature type="domain" description="PAC" evidence="4">
    <location>
        <begin position="222"/>
        <end position="274"/>
    </location>
</feature>
<dbReference type="PROSITE" id="PS50113">
    <property type="entry name" value="PAC"/>
    <property type="match status" value="1"/>
</dbReference>
<dbReference type="InterPro" id="IPR000014">
    <property type="entry name" value="PAS"/>
</dbReference>
<organism evidence="7 8">
    <name type="scientific">Trichlorobacter thiogenes</name>
    <dbReference type="NCBI Taxonomy" id="115783"/>
    <lineage>
        <taxon>Bacteria</taxon>
        <taxon>Pseudomonadati</taxon>
        <taxon>Thermodesulfobacteriota</taxon>
        <taxon>Desulfuromonadia</taxon>
        <taxon>Geobacterales</taxon>
        <taxon>Geobacteraceae</taxon>
        <taxon>Trichlorobacter</taxon>
    </lineage>
</organism>
<dbReference type="FunFam" id="3.20.20.450:FF:000001">
    <property type="entry name" value="Cyclic di-GMP phosphodiesterase yahA"/>
    <property type="match status" value="1"/>
</dbReference>
<dbReference type="CDD" id="cd00130">
    <property type="entry name" value="PAS"/>
    <property type="match status" value="1"/>
</dbReference>
<dbReference type="SUPFAM" id="SSF52172">
    <property type="entry name" value="CheY-like"/>
    <property type="match status" value="1"/>
</dbReference>
<dbReference type="Gene3D" id="3.20.20.450">
    <property type="entry name" value="EAL domain"/>
    <property type="match status" value="1"/>
</dbReference>
<feature type="domain" description="EAL" evidence="5">
    <location>
        <begin position="448"/>
        <end position="701"/>
    </location>
</feature>
<dbReference type="Pfam" id="PF08447">
    <property type="entry name" value="PAS_3"/>
    <property type="match status" value="1"/>
</dbReference>
<dbReference type="Pfam" id="PF00990">
    <property type="entry name" value="GGDEF"/>
    <property type="match status" value="1"/>
</dbReference>
<dbReference type="OrthoDB" id="9777298at2"/>
<dbReference type="InterPro" id="IPR035965">
    <property type="entry name" value="PAS-like_dom_sf"/>
</dbReference>
<dbReference type="InterPro" id="IPR000700">
    <property type="entry name" value="PAS-assoc_C"/>
</dbReference>
<dbReference type="Pfam" id="PF00563">
    <property type="entry name" value="EAL"/>
    <property type="match status" value="1"/>
</dbReference>